<dbReference type="HOGENOM" id="CLU_025694_1_2_1"/>
<evidence type="ECO:0000256" key="3">
    <source>
        <dbReference type="ARBA" id="ARBA00009699"/>
    </source>
</evidence>
<keyword evidence="12" id="KW-1133">Transmembrane helix</keyword>
<feature type="chain" id="PRO_5004108704" description="Mannan endo-1,6-alpha-mannosidase" evidence="13">
    <location>
        <begin position="21"/>
        <end position="449"/>
    </location>
</feature>
<dbReference type="eggNOG" id="ENOG502QSWP">
    <property type="taxonomic scope" value="Eukaryota"/>
</dbReference>
<dbReference type="SUPFAM" id="SSF48208">
    <property type="entry name" value="Six-hairpin glycosidases"/>
    <property type="match status" value="1"/>
</dbReference>
<keyword evidence="5 13" id="KW-0732">Signal</keyword>
<dbReference type="PANTHER" id="PTHR12145">
    <property type="entry name" value="MANNAN ENDO-1,6-ALPHA-MANNOSIDASE DCW1"/>
    <property type="match status" value="1"/>
</dbReference>
<dbReference type="InterPro" id="IPR014480">
    <property type="entry name" value="Mannan-1_6-alpha_mannosidase"/>
</dbReference>
<dbReference type="Gene3D" id="1.50.10.20">
    <property type="match status" value="1"/>
</dbReference>
<dbReference type="GO" id="GO:0008496">
    <property type="term" value="F:mannan endo-1,6-alpha-mannosidase activity"/>
    <property type="evidence" value="ECO:0007669"/>
    <property type="project" value="UniProtKB-UniRule"/>
</dbReference>
<evidence type="ECO:0000256" key="7">
    <source>
        <dbReference type="ARBA" id="ARBA00023136"/>
    </source>
</evidence>
<gene>
    <name evidence="14" type="ORF">DOTSEDRAFT_158500</name>
</gene>
<dbReference type="PIRSF" id="PIRSF016302">
    <property type="entry name" value="Man_a_manosd"/>
    <property type="match status" value="1"/>
</dbReference>
<evidence type="ECO:0000256" key="4">
    <source>
        <dbReference type="ARBA" id="ARBA00012350"/>
    </source>
</evidence>
<keyword evidence="12" id="KW-0812">Transmembrane</keyword>
<dbReference type="Proteomes" id="UP000016933">
    <property type="component" value="Unassembled WGS sequence"/>
</dbReference>
<protein>
    <recommendedName>
        <fullName evidence="4 10">Mannan endo-1,6-alpha-mannosidase</fullName>
        <ecNumber evidence="4 10">3.2.1.101</ecNumber>
    </recommendedName>
</protein>
<dbReference type="InterPro" id="IPR008928">
    <property type="entry name" value="6-hairpin_glycosidase_sf"/>
</dbReference>
<comment type="similarity">
    <text evidence="3 10">Belongs to the glycosyl hydrolase 76 family.</text>
</comment>
<evidence type="ECO:0000256" key="13">
    <source>
        <dbReference type="SAM" id="SignalP"/>
    </source>
</evidence>
<evidence type="ECO:0000256" key="12">
    <source>
        <dbReference type="SAM" id="Phobius"/>
    </source>
</evidence>
<reference evidence="14 15" key="2">
    <citation type="journal article" date="2012" name="PLoS Pathog.">
        <title>Diverse lifestyles and strategies of plant pathogenesis encoded in the genomes of eighteen Dothideomycetes fungi.</title>
        <authorList>
            <person name="Ohm R.A."/>
            <person name="Feau N."/>
            <person name="Henrissat B."/>
            <person name="Schoch C.L."/>
            <person name="Horwitz B.A."/>
            <person name="Barry K.W."/>
            <person name="Condon B.J."/>
            <person name="Copeland A.C."/>
            <person name="Dhillon B."/>
            <person name="Glaser F."/>
            <person name="Hesse C.N."/>
            <person name="Kosti I."/>
            <person name="LaButti K."/>
            <person name="Lindquist E.A."/>
            <person name="Lucas S."/>
            <person name="Salamov A.A."/>
            <person name="Bradshaw R.E."/>
            <person name="Ciuffetti L."/>
            <person name="Hamelin R.C."/>
            <person name="Kema G.H.J."/>
            <person name="Lawrence C."/>
            <person name="Scott J.A."/>
            <person name="Spatafora J.W."/>
            <person name="Turgeon B.G."/>
            <person name="de Wit P.J.G.M."/>
            <person name="Zhong S."/>
            <person name="Goodwin S.B."/>
            <person name="Grigoriev I.V."/>
        </authorList>
    </citation>
    <scope>NUCLEOTIDE SEQUENCE [LARGE SCALE GENOMIC DNA]</scope>
    <source>
        <strain evidence="15">NZE10 / CBS 128990</strain>
    </source>
</reference>
<dbReference type="STRING" id="675120.N1PCD7"/>
<evidence type="ECO:0000256" key="6">
    <source>
        <dbReference type="ARBA" id="ARBA00022801"/>
    </source>
</evidence>
<evidence type="ECO:0000256" key="8">
    <source>
        <dbReference type="ARBA" id="ARBA00023180"/>
    </source>
</evidence>
<dbReference type="OrthoDB" id="4187847at2759"/>
<accession>N1PCD7</accession>
<evidence type="ECO:0000256" key="1">
    <source>
        <dbReference type="ARBA" id="ARBA00001452"/>
    </source>
</evidence>
<keyword evidence="9 10" id="KW-0326">Glycosidase</keyword>
<sequence>MRSFRHVATATLALAHHALGLDITINDTASIKAAASTIAYGMVKYYQGNETGMIPGELGDPYYWWECGAMFNTLINYWYYTGDTTYNKIVKDGMIFQIGPDNDYMPPNQTKAEGNDDQVFWGFAAMSAAELGFVDPPSTDPQWLALAQGVFNSQAARWDAATCGGGLRWQIFTWNNGYDYKNSPSNGGFFNLAARLGAYTKNQTYFDYAEKVWTWMEDDVGLIGSDYEIYDGTSIGNNCTTLDHTRWTYTQGMMLHGAAVMWNHTGSDTWRNRTQGLWNATDTFWAEGKIMRELCEPSNNCNTDQQSFKAYLSRFAAATVKVAPWLYDTIMPYIYASATAAAQQCSGGTDGVTCGLRWTQNTTWDGSYGVGEQMCALEVIQATMIQDVSGPVSEGNGGTSTGDPTAGTGGDDDGTTPTSIITTADRAGAGIITAIFLIGTLGGSYWLVA</sequence>
<dbReference type="Pfam" id="PF03663">
    <property type="entry name" value="Glyco_hydro_76"/>
    <property type="match status" value="1"/>
</dbReference>
<dbReference type="OMA" id="QQSFKGY"/>
<name>N1PCD7_DOTSN</name>
<comment type="subcellular location">
    <subcellularLocation>
        <location evidence="2">Endomembrane system</location>
    </subcellularLocation>
</comment>
<dbReference type="AlphaFoldDB" id="N1PCD7"/>
<feature type="region of interest" description="Disordered" evidence="11">
    <location>
        <begin position="390"/>
        <end position="420"/>
    </location>
</feature>
<evidence type="ECO:0000256" key="9">
    <source>
        <dbReference type="ARBA" id="ARBA00023295"/>
    </source>
</evidence>
<proteinExistence type="inferred from homology"/>
<evidence type="ECO:0000313" key="15">
    <source>
        <dbReference type="Proteomes" id="UP000016933"/>
    </source>
</evidence>
<dbReference type="FunFam" id="1.50.10.20:FF:000006">
    <property type="entry name" value="Mannan endo-1,6-alpha-mannosidase"/>
    <property type="match status" value="1"/>
</dbReference>
<dbReference type="GO" id="GO:0009272">
    <property type="term" value="P:fungal-type cell wall biogenesis"/>
    <property type="evidence" value="ECO:0007669"/>
    <property type="project" value="TreeGrafter"/>
</dbReference>
<feature type="signal peptide" evidence="13">
    <location>
        <begin position="1"/>
        <end position="20"/>
    </location>
</feature>
<dbReference type="InterPro" id="IPR005198">
    <property type="entry name" value="Glyco_hydro_76"/>
</dbReference>
<keyword evidence="8" id="KW-0325">Glycoprotein</keyword>
<evidence type="ECO:0000313" key="14">
    <source>
        <dbReference type="EMBL" id="EME39907.1"/>
    </source>
</evidence>
<comment type="catalytic activity">
    <reaction evidence="1 10">
        <text>Random hydrolysis of (1-&gt;6)-alpha-D-mannosidic linkages in unbranched (1-&gt;6)-mannans.</text>
        <dbReference type="EC" id="3.2.1.101"/>
    </reaction>
</comment>
<dbReference type="GO" id="GO:0012505">
    <property type="term" value="C:endomembrane system"/>
    <property type="evidence" value="ECO:0007669"/>
    <property type="project" value="UniProtKB-SubCell"/>
</dbReference>
<dbReference type="GO" id="GO:0016052">
    <property type="term" value="P:carbohydrate catabolic process"/>
    <property type="evidence" value="ECO:0007669"/>
    <property type="project" value="InterPro"/>
</dbReference>
<dbReference type="PANTHER" id="PTHR12145:SF36">
    <property type="entry name" value="MANNAN ENDO-1,6-ALPHA-MANNOSIDASE DCW1"/>
    <property type="match status" value="1"/>
</dbReference>
<dbReference type="EC" id="3.2.1.101" evidence="4 10"/>
<feature type="transmembrane region" description="Helical" evidence="12">
    <location>
        <begin position="427"/>
        <end position="448"/>
    </location>
</feature>
<evidence type="ECO:0000256" key="11">
    <source>
        <dbReference type="SAM" id="MobiDB-lite"/>
    </source>
</evidence>
<organism evidence="14 15">
    <name type="scientific">Dothistroma septosporum (strain NZE10 / CBS 128990)</name>
    <name type="common">Red band needle blight fungus</name>
    <name type="synonym">Mycosphaerella pini</name>
    <dbReference type="NCBI Taxonomy" id="675120"/>
    <lineage>
        <taxon>Eukaryota</taxon>
        <taxon>Fungi</taxon>
        <taxon>Dikarya</taxon>
        <taxon>Ascomycota</taxon>
        <taxon>Pezizomycotina</taxon>
        <taxon>Dothideomycetes</taxon>
        <taxon>Dothideomycetidae</taxon>
        <taxon>Mycosphaerellales</taxon>
        <taxon>Mycosphaerellaceae</taxon>
        <taxon>Dothistroma</taxon>
    </lineage>
</organism>
<keyword evidence="7 12" id="KW-0472">Membrane</keyword>
<keyword evidence="15" id="KW-1185">Reference proteome</keyword>
<evidence type="ECO:0000256" key="5">
    <source>
        <dbReference type="ARBA" id="ARBA00022729"/>
    </source>
</evidence>
<evidence type="ECO:0000256" key="2">
    <source>
        <dbReference type="ARBA" id="ARBA00004308"/>
    </source>
</evidence>
<keyword evidence="6 10" id="KW-0378">Hydrolase</keyword>
<dbReference type="EMBL" id="KB446544">
    <property type="protein sequence ID" value="EME39907.1"/>
    <property type="molecule type" value="Genomic_DNA"/>
</dbReference>
<evidence type="ECO:0000256" key="10">
    <source>
        <dbReference type="PIRNR" id="PIRNR016302"/>
    </source>
</evidence>
<reference evidence="15" key="1">
    <citation type="journal article" date="2012" name="PLoS Genet.">
        <title>The genomes of the fungal plant pathogens Cladosporium fulvum and Dothistroma septosporum reveal adaptation to different hosts and lifestyles but also signatures of common ancestry.</title>
        <authorList>
            <person name="de Wit P.J.G.M."/>
            <person name="van der Burgt A."/>
            <person name="Oekmen B."/>
            <person name="Stergiopoulos I."/>
            <person name="Abd-Elsalam K.A."/>
            <person name="Aerts A.L."/>
            <person name="Bahkali A.H."/>
            <person name="Beenen H.G."/>
            <person name="Chettri P."/>
            <person name="Cox M.P."/>
            <person name="Datema E."/>
            <person name="de Vries R.P."/>
            <person name="Dhillon B."/>
            <person name="Ganley A.R."/>
            <person name="Griffiths S.A."/>
            <person name="Guo Y."/>
            <person name="Hamelin R.C."/>
            <person name="Henrissat B."/>
            <person name="Kabir M.S."/>
            <person name="Jashni M.K."/>
            <person name="Kema G."/>
            <person name="Klaubauf S."/>
            <person name="Lapidus A."/>
            <person name="Levasseur A."/>
            <person name="Lindquist E."/>
            <person name="Mehrabi R."/>
            <person name="Ohm R.A."/>
            <person name="Owen T.J."/>
            <person name="Salamov A."/>
            <person name="Schwelm A."/>
            <person name="Schijlen E."/>
            <person name="Sun H."/>
            <person name="van den Burg H.A."/>
            <person name="van Ham R.C.H.J."/>
            <person name="Zhang S."/>
            <person name="Goodwin S.B."/>
            <person name="Grigoriev I.V."/>
            <person name="Collemare J."/>
            <person name="Bradshaw R.E."/>
        </authorList>
    </citation>
    <scope>NUCLEOTIDE SEQUENCE [LARGE SCALE GENOMIC DNA]</scope>
    <source>
        <strain evidence="15">NZE10 / CBS 128990</strain>
    </source>
</reference>